<proteinExistence type="predicted"/>
<accession>S8B2B8</accession>
<name>S8B2B8_PENO1</name>
<sequence>MLRILIFELVIFLWHIGNAGAHLPKNSSGPAHAIVRDVVIIGGGATGTYAAIRLQEDFNRSVVLIEREEALGGHTRTYYDPNTSSTIELGVIAFHDLPVVRKYFARFDIPLTKLFFNSTMESYDFLNGRSVNLPERLQSNVEMFSAWSRQLQRFPNLDEGYHFPLPAPLDLQRPFEQFARLYNLTALIPFIWAIDQGIGDMLQLPTLYVLKSFGPQMLRSLTTGFLATKRQNNHEIYDQALMRLKKTKSVLVNSKILSMARDVSGPYGRAIVRTPSGERVVQAKQFLFTIPPTRDTLTGFDLDSEEETLFSAFKYINYSTGLLRGGPIAYGVTLCNRGSDPDVYSLPRLPAIYTLGPTQKPSLLTGVKFGSNTTMTVEQMKAEIVAESAKALRDNSSLQLAAFANHGPYALSVSSESIRDGFYQRLYGLQGRRRSFWTGAAWHTHDSSLLWNFTDTILSRMQQDWTSSWSN</sequence>
<keyword evidence="3" id="KW-1185">Reference proteome</keyword>
<dbReference type="EMBL" id="KB644414">
    <property type="protein sequence ID" value="EPS32973.1"/>
    <property type="molecule type" value="Genomic_DNA"/>
</dbReference>
<reference evidence="2 3" key="1">
    <citation type="journal article" date="2013" name="PLoS ONE">
        <title>Genomic and secretomic analyses reveal unique features of the lignocellulolytic enzyme system of Penicillium decumbens.</title>
        <authorList>
            <person name="Liu G."/>
            <person name="Zhang L."/>
            <person name="Wei X."/>
            <person name="Zou G."/>
            <person name="Qin Y."/>
            <person name="Ma L."/>
            <person name="Li J."/>
            <person name="Zheng H."/>
            <person name="Wang S."/>
            <person name="Wang C."/>
            <person name="Xun L."/>
            <person name="Zhao G.-P."/>
            <person name="Zhou Z."/>
            <person name="Qu Y."/>
        </authorList>
    </citation>
    <scope>NUCLEOTIDE SEQUENCE [LARGE SCALE GENOMIC DNA]</scope>
    <source>
        <strain evidence="3">114-2 / CGMCC 5302</strain>
    </source>
</reference>
<feature type="signal peptide" evidence="1">
    <location>
        <begin position="1"/>
        <end position="21"/>
    </location>
</feature>
<evidence type="ECO:0000313" key="3">
    <source>
        <dbReference type="Proteomes" id="UP000019376"/>
    </source>
</evidence>
<protein>
    <recommendedName>
        <fullName evidence="4">Amine oxidase domain-containing protein</fullName>
    </recommendedName>
</protein>
<dbReference type="OrthoDB" id="68575at2759"/>
<dbReference type="STRING" id="933388.S8B2B8"/>
<dbReference type="HOGENOM" id="CLU_028280_0_0_1"/>
<dbReference type="InterPro" id="IPR036188">
    <property type="entry name" value="FAD/NAD-bd_sf"/>
</dbReference>
<feature type="chain" id="PRO_5004560938" description="Amine oxidase domain-containing protein" evidence="1">
    <location>
        <begin position="22"/>
        <end position="471"/>
    </location>
</feature>
<keyword evidence="1" id="KW-0732">Signal</keyword>
<dbReference type="Gene3D" id="1.10.405.20">
    <property type="match status" value="1"/>
</dbReference>
<evidence type="ECO:0000313" key="2">
    <source>
        <dbReference type="EMBL" id="EPS32973.1"/>
    </source>
</evidence>
<dbReference type="AlphaFoldDB" id="S8B2B8"/>
<dbReference type="Proteomes" id="UP000019376">
    <property type="component" value="Unassembled WGS sequence"/>
</dbReference>
<dbReference type="Pfam" id="PF13450">
    <property type="entry name" value="NAD_binding_8"/>
    <property type="match status" value="1"/>
</dbReference>
<organism evidence="2 3">
    <name type="scientific">Penicillium oxalicum (strain 114-2 / CGMCC 5302)</name>
    <name type="common">Penicillium decumbens</name>
    <dbReference type="NCBI Taxonomy" id="933388"/>
    <lineage>
        <taxon>Eukaryota</taxon>
        <taxon>Fungi</taxon>
        <taxon>Dikarya</taxon>
        <taxon>Ascomycota</taxon>
        <taxon>Pezizomycotina</taxon>
        <taxon>Eurotiomycetes</taxon>
        <taxon>Eurotiomycetidae</taxon>
        <taxon>Eurotiales</taxon>
        <taxon>Aspergillaceae</taxon>
        <taxon>Penicillium</taxon>
    </lineage>
</organism>
<dbReference type="PhylomeDB" id="S8B2B8"/>
<evidence type="ECO:0008006" key="4">
    <source>
        <dbReference type="Google" id="ProtNLM"/>
    </source>
</evidence>
<gene>
    <name evidence="2" type="ORF">PDE_07934</name>
</gene>
<dbReference type="SUPFAM" id="SSF51905">
    <property type="entry name" value="FAD/NAD(P)-binding domain"/>
    <property type="match status" value="1"/>
</dbReference>
<dbReference type="Gene3D" id="3.50.50.60">
    <property type="entry name" value="FAD/NAD(P)-binding domain"/>
    <property type="match status" value="1"/>
</dbReference>
<dbReference type="Gene3D" id="3.30.70.1990">
    <property type="match status" value="1"/>
</dbReference>
<dbReference type="eggNOG" id="ENOG502R1TU">
    <property type="taxonomic scope" value="Eukaryota"/>
</dbReference>
<evidence type="ECO:0000256" key="1">
    <source>
        <dbReference type="SAM" id="SignalP"/>
    </source>
</evidence>